<sequence>MNSVAKKAALTAAGAAALAFAVPGVASAAGPNVSASADDTSITVDFDLPQDSVELGATCVTYVLEPGTVDTATPSGRIDNQPAGTKFSVNNTETSSATYVKDGAPAQTGARALTPGTYDVYWGCQDAAGTTYDNIFDASGRPFAKEPITVTVGGGEAAPAEGAPAESAPAAPAEGAPAQAGPVSDEPVTTPEPPLEELPIDPIQWFLDFIRDLLAPQSSQP</sequence>
<dbReference type="Proteomes" id="UP001336020">
    <property type="component" value="Unassembled WGS sequence"/>
</dbReference>
<evidence type="ECO:0000313" key="4">
    <source>
        <dbReference type="Proteomes" id="UP001336020"/>
    </source>
</evidence>
<name>A0ABU7LGL6_9NOCA</name>
<keyword evidence="4" id="KW-1185">Reference proteome</keyword>
<proteinExistence type="predicted"/>
<accession>A0ABU7LGL6</accession>
<keyword evidence="2" id="KW-0732">Signal</keyword>
<feature type="chain" id="PRO_5045687422" description="Ig-like domain-containing protein" evidence="2">
    <location>
        <begin position="29"/>
        <end position="221"/>
    </location>
</feature>
<gene>
    <name evidence="3" type="ORF">Q7514_22940</name>
</gene>
<protein>
    <recommendedName>
        <fullName evidence="5">Ig-like domain-containing protein</fullName>
    </recommendedName>
</protein>
<dbReference type="EMBL" id="JAUTXY010000012">
    <property type="protein sequence ID" value="MEE2060382.1"/>
    <property type="molecule type" value="Genomic_DNA"/>
</dbReference>
<evidence type="ECO:0000256" key="1">
    <source>
        <dbReference type="SAM" id="MobiDB-lite"/>
    </source>
</evidence>
<reference evidence="3 4" key="1">
    <citation type="submission" date="2023-07" db="EMBL/GenBank/DDBJ databases">
        <authorList>
            <person name="Girao M."/>
            <person name="Carvalho M.F."/>
        </authorList>
    </citation>
    <scope>NUCLEOTIDE SEQUENCE [LARGE SCALE GENOMIC DNA]</scope>
    <source>
        <strain evidence="3 4">YIM65754</strain>
    </source>
</reference>
<feature type="compositionally biased region" description="Low complexity" evidence="1">
    <location>
        <begin position="157"/>
        <end position="189"/>
    </location>
</feature>
<comment type="caution">
    <text evidence="3">The sequence shown here is derived from an EMBL/GenBank/DDBJ whole genome shotgun (WGS) entry which is preliminary data.</text>
</comment>
<feature type="region of interest" description="Disordered" evidence="1">
    <location>
        <begin position="153"/>
        <end position="200"/>
    </location>
</feature>
<evidence type="ECO:0000313" key="3">
    <source>
        <dbReference type="EMBL" id="MEE2060382.1"/>
    </source>
</evidence>
<dbReference type="RefSeq" id="WP_330135569.1">
    <property type="nucleotide sequence ID" value="NZ_JAUTXY010000012.1"/>
</dbReference>
<evidence type="ECO:0008006" key="5">
    <source>
        <dbReference type="Google" id="ProtNLM"/>
    </source>
</evidence>
<organism evidence="3 4">
    <name type="scientific">Rhodococcus artemisiae</name>
    <dbReference type="NCBI Taxonomy" id="714159"/>
    <lineage>
        <taxon>Bacteria</taxon>
        <taxon>Bacillati</taxon>
        <taxon>Actinomycetota</taxon>
        <taxon>Actinomycetes</taxon>
        <taxon>Mycobacteriales</taxon>
        <taxon>Nocardiaceae</taxon>
        <taxon>Rhodococcus</taxon>
    </lineage>
</organism>
<evidence type="ECO:0000256" key="2">
    <source>
        <dbReference type="SAM" id="SignalP"/>
    </source>
</evidence>
<feature type="signal peptide" evidence="2">
    <location>
        <begin position="1"/>
        <end position="28"/>
    </location>
</feature>